<keyword evidence="6 8" id="KW-1133">Transmembrane helix</keyword>
<evidence type="ECO:0000256" key="7">
    <source>
        <dbReference type="ARBA" id="ARBA00023136"/>
    </source>
</evidence>
<feature type="transmembrane region" description="Helical" evidence="8">
    <location>
        <begin position="274"/>
        <end position="291"/>
    </location>
</feature>
<evidence type="ECO:0000256" key="1">
    <source>
        <dbReference type="ARBA" id="ARBA00004651"/>
    </source>
</evidence>
<dbReference type="CDD" id="cd06550">
    <property type="entry name" value="TM_ABC_iron-siderophores_like"/>
    <property type="match status" value="1"/>
</dbReference>
<comment type="caution">
    <text evidence="9">The sequence shown here is derived from an EMBL/GenBank/DDBJ whole genome shotgun (WGS) entry which is preliminary data.</text>
</comment>
<protein>
    <submittedName>
        <fullName evidence="9">Iron ABC transporter permease</fullName>
    </submittedName>
</protein>
<dbReference type="SUPFAM" id="SSF81345">
    <property type="entry name" value="ABC transporter involved in vitamin B12 uptake, BtuC"/>
    <property type="match status" value="1"/>
</dbReference>
<reference evidence="9" key="1">
    <citation type="submission" date="2020-02" db="EMBL/GenBank/DDBJ databases">
        <authorList>
            <person name="Shen X.-R."/>
            <person name="Zhang Y.-X."/>
        </authorList>
    </citation>
    <scope>NUCLEOTIDE SEQUENCE</scope>
    <source>
        <strain evidence="9">SYP-B3998</strain>
    </source>
</reference>
<feature type="transmembrane region" description="Helical" evidence="8">
    <location>
        <begin position="303"/>
        <end position="324"/>
    </location>
</feature>
<dbReference type="Gene3D" id="1.10.3470.10">
    <property type="entry name" value="ABC transporter involved in vitamin B12 uptake, BtuC"/>
    <property type="match status" value="1"/>
</dbReference>
<comment type="subcellular location">
    <subcellularLocation>
        <location evidence="1">Cell membrane</location>
        <topology evidence="1">Multi-pass membrane protein</topology>
    </subcellularLocation>
</comment>
<keyword evidence="4" id="KW-1003">Cell membrane</keyword>
<gene>
    <name evidence="9" type="ORF">GK047_03095</name>
</gene>
<accession>A0A6G3ZSA7</accession>
<evidence type="ECO:0000256" key="2">
    <source>
        <dbReference type="ARBA" id="ARBA00007935"/>
    </source>
</evidence>
<evidence type="ECO:0000256" key="3">
    <source>
        <dbReference type="ARBA" id="ARBA00022448"/>
    </source>
</evidence>
<keyword evidence="3" id="KW-0813">Transport</keyword>
<feature type="transmembrane region" description="Helical" evidence="8">
    <location>
        <begin position="115"/>
        <end position="135"/>
    </location>
</feature>
<dbReference type="EMBL" id="JAAIKC010000001">
    <property type="protein sequence ID" value="NEW05005.1"/>
    <property type="molecule type" value="Genomic_DNA"/>
</dbReference>
<keyword evidence="5 8" id="KW-0812">Transmembrane</keyword>
<dbReference type="PANTHER" id="PTHR30472:SF25">
    <property type="entry name" value="ABC TRANSPORTER PERMEASE PROTEIN MJ0876-RELATED"/>
    <property type="match status" value="1"/>
</dbReference>
<dbReference type="AlphaFoldDB" id="A0A6G3ZSA7"/>
<feature type="transmembrane region" description="Helical" evidence="8">
    <location>
        <begin position="61"/>
        <end position="79"/>
    </location>
</feature>
<evidence type="ECO:0000256" key="5">
    <source>
        <dbReference type="ARBA" id="ARBA00022692"/>
    </source>
</evidence>
<feature type="transmembrane region" description="Helical" evidence="8">
    <location>
        <begin position="12"/>
        <end position="35"/>
    </location>
</feature>
<keyword evidence="7 8" id="KW-0472">Membrane</keyword>
<dbReference type="InterPro" id="IPR037294">
    <property type="entry name" value="ABC_BtuC-like"/>
</dbReference>
<proteinExistence type="inferred from homology"/>
<sequence length="327" mass="34840">MNTREQFVNRRFLLVSLLGLGLLLIFSLLSLWLGAVHTSLAQLWQVFNGEGIVFEYRLPRLTAAILVGMNLAVAGSMMQSITRNPMAAPDLIGINAGAGLVIVLLILTVPEFSPIVLPVAAFVGAAAAGGLVYALAYRKKGFTNSRLVLSGLAVGSGLHALITLVLVKYAPNASQALVFLKGSFYALSWERVAWLAPWTILGIPLAFFVSRHLTLLQLDESVIAGLGIRVNRMRLMLLALVVVLAGSAVAIAGTIAFVGLIVPHLVKYVIGPNYKLSTPLCALFGALLVVMSDMIGRIVMPPAELPAGIVTAILGAPYFLYLLVKKS</sequence>
<dbReference type="RefSeq" id="WP_163940970.1">
    <property type="nucleotide sequence ID" value="NZ_JAAIKC010000001.1"/>
</dbReference>
<feature type="transmembrane region" description="Helical" evidence="8">
    <location>
        <begin position="235"/>
        <end position="262"/>
    </location>
</feature>
<organism evidence="9">
    <name type="scientific">Paenibacillus sp. SYP-B3998</name>
    <dbReference type="NCBI Taxonomy" id="2678564"/>
    <lineage>
        <taxon>Bacteria</taxon>
        <taxon>Bacillati</taxon>
        <taxon>Bacillota</taxon>
        <taxon>Bacilli</taxon>
        <taxon>Bacillales</taxon>
        <taxon>Paenibacillaceae</taxon>
        <taxon>Paenibacillus</taxon>
    </lineage>
</organism>
<feature type="transmembrane region" description="Helical" evidence="8">
    <location>
        <begin position="191"/>
        <end position="214"/>
    </location>
</feature>
<feature type="transmembrane region" description="Helical" evidence="8">
    <location>
        <begin position="91"/>
        <end position="109"/>
    </location>
</feature>
<evidence type="ECO:0000256" key="4">
    <source>
        <dbReference type="ARBA" id="ARBA00022475"/>
    </source>
</evidence>
<comment type="similarity">
    <text evidence="2">Belongs to the binding-protein-dependent transport system permease family. FecCD subfamily.</text>
</comment>
<dbReference type="GO" id="GO:0022857">
    <property type="term" value="F:transmembrane transporter activity"/>
    <property type="evidence" value="ECO:0007669"/>
    <property type="project" value="InterPro"/>
</dbReference>
<dbReference type="PANTHER" id="PTHR30472">
    <property type="entry name" value="FERRIC ENTEROBACTIN TRANSPORT SYSTEM PERMEASE PROTEIN"/>
    <property type="match status" value="1"/>
</dbReference>
<name>A0A6G3ZSA7_9BACL</name>
<dbReference type="FunFam" id="1.10.3470.10:FF:000001">
    <property type="entry name" value="Vitamin B12 ABC transporter permease BtuC"/>
    <property type="match status" value="1"/>
</dbReference>
<dbReference type="GO" id="GO:0033214">
    <property type="term" value="P:siderophore-iron import into cell"/>
    <property type="evidence" value="ECO:0007669"/>
    <property type="project" value="TreeGrafter"/>
</dbReference>
<evidence type="ECO:0000256" key="6">
    <source>
        <dbReference type="ARBA" id="ARBA00022989"/>
    </source>
</evidence>
<evidence type="ECO:0000256" key="8">
    <source>
        <dbReference type="SAM" id="Phobius"/>
    </source>
</evidence>
<evidence type="ECO:0000313" key="9">
    <source>
        <dbReference type="EMBL" id="NEW05005.1"/>
    </source>
</evidence>
<dbReference type="InterPro" id="IPR000522">
    <property type="entry name" value="ABC_transptr_permease_BtuC"/>
</dbReference>
<dbReference type="Pfam" id="PF01032">
    <property type="entry name" value="FecCD"/>
    <property type="match status" value="1"/>
</dbReference>
<feature type="transmembrane region" description="Helical" evidence="8">
    <location>
        <begin position="147"/>
        <end position="171"/>
    </location>
</feature>
<dbReference type="GO" id="GO:0005886">
    <property type="term" value="C:plasma membrane"/>
    <property type="evidence" value="ECO:0007669"/>
    <property type="project" value="UniProtKB-SubCell"/>
</dbReference>